<proteinExistence type="predicted"/>
<reference evidence="1 2" key="1">
    <citation type="submission" date="2020-05" db="EMBL/GenBank/DDBJ databases">
        <authorList>
            <person name="Campoy J."/>
            <person name="Schneeberger K."/>
            <person name="Spophaly S."/>
        </authorList>
    </citation>
    <scope>NUCLEOTIDE SEQUENCE [LARGE SCALE GENOMIC DNA]</scope>
    <source>
        <strain evidence="1">PruArmRojPasFocal</strain>
    </source>
</reference>
<evidence type="ECO:0000313" key="2">
    <source>
        <dbReference type="Proteomes" id="UP000507222"/>
    </source>
</evidence>
<dbReference type="EMBL" id="CAEKDK010000004">
    <property type="protein sequence ID" value="CAB4278425.1"/>
    <property type="molecule type" value="Genomic_DNA"/>
</dbReference>
<dbReference type="Proteomes" id="UP000507222">
    <property type="component" value="Unassembled WGS sequence"/>
</dbReference>
<accession>A0A6J5UTC9</accession>
<protein>
    <submittedName>
        <fullName evidence="1">Uncharacterized protein</fullName>
    </submittedName>
</protein>
<organism evidence="1 2">
    <name type="scientific">Prunus armeniaca</name>
    <name type="common">Apricot</name>
    <name type="synonym">Armeniaca vulgaris</name>
    <dbReference type="NCBI Taxonomy" id="36596"/>
    <lineage>
        <taxon>Eukaryota</taxon>
        <taxon>Viridiplantae</taxon>
        <taxon>Streptophyta</taxon>
        <taxon>Embryophyta</taxon>
        <taxon>Tracheophyta</taxon>
        <taxon>Spermatophyta</taxon>
        <taxon>Magnoliopsida</taxon>
        <taxon>eudicotyledons</taxon>
        <taxon>Gunneridae</taxon>
        <taxon>Pentapetalae</taxon>
        <taxon>rosids</taxon>
        <taxon>fabids</taxon>
        <taxon>Rosales</taxon>
        <taxon>Rosaceae</taxon>
        <taxon>Amygdaloideae</taxon>
        <taxon>Amygdaleae</taxon>
        <taxon>Prunus</taxon>
    </lineage>
</organism>
<name>A0A6J5UTC9_PRUAR</name>
<gene>
    <name evidence="1" type="ORF">CURHAP_LOCUS29302</name>
</gene>
<sequence>MLSTSSSTSLESTCFFPLRRFSTKHLLRSRQAFFSFNMPLASATLCFGVLASVDEDETLSVSLVLVSSGSCCART</sequence>
<evidence type="ECO:0000313" key="1">
    <source>
        <dbReference type="EMBL" id="CAB4278425.1"/>
    </source>
</evidence>
<dbReference type="AlphaFoldDB" id="A0A6J5UTC9"/>